<evidence type="ECO:0000313" key="1">
    <source>
        <dbReference type="EMBL" id="AGJ01187.1"/>
    </source>
</evidence>
<accession>M9T8B5</accession>
<dbReference type="HOGENOM" id="CLU_3364729_0_0_9"/>
<dbReference type="EMBL" id="CP004856">
    <property type="protein sequence ID" value="AGJ01187.1"/>
    <property type="molecule type" value="Genomic_DNA"/>
</dbReference>
<keyword evidence="2" id="KW-1185">Reference proteome</keyword>
<sequence length="35" mass="3975">MTNVNTQTICCCCMVQKAAYRFVMPIISSFVAEDR</sequence>
<dbReference type="AlphaFoldDB" id="M9T8B5"/>
<dbReference type="Proteomes" id="UP000012675">
    <property type="component" value="Chromosome"/>
</dbReference>
<reference evidence="1 2" key="2">
    <citation type="submission" date="2013-03" db="EMBL/GenBank/DDBJ databases">
        <title>The Genome Sequence of Enterococcus casseliflavus EC20 (899205).</title>
        <authorList>
            <consortium name="The Broad Institute Genomics Platform"/>
            <consortium name="The Broad Institute Genome Sequencing Center for Infectious Disease"/>
            <person name="Russ C."/>
            <person name="Feldgarden M."/>
            <person name="Gilmore M."/>
            <person name="Manson J."/>
            <person name="Palmer K."/>
            <person name="Carniol K."/>
            <person name="Walker B."/>
            <person name="Young S.K."/>
            <person name="Zeng Q."/>
            <person name="Gargeya S."/>
            <person name="Fitzgerald M."/>
            <person name="Haas B."/>
            <person name="Abouelleil A."/>
            <person name="Allen A.W."/>
            <person name="Alvarado L."/>
            <person name="Arachchi H.M."/>
            <person name="Berlin A.M."/>
            <person name="Chapman S.B."/>
            <person name="Gainer-Dewar J."/>
            <person name="Goldberg J."/>
            <person name="Griggs A."/>
            <person name="Gujja S."/>
            <person name="Hansen M."/>
            <person name="Howarth C."/>
            <person name="Imamovic A."/>
            <person name="Ireland A."/>
            <person name="Larimer J."/>
            <person name="McCowan C."/>
            <person name="Murphy C."/>
            <person name="Pearson M."/>
            <person name="Poon T.W."/>
            <person name="Priest M."/>
            <person name="Roberts A."/>
            <person name="Saif S."/>
            <person name="Shea T."/>
            <person name="Sisk P."/>
            <person name="Sykes S."/>
            <person name="Wortman J."/>
            <person name="Nusbaum C."/>
            <person name="Birren B."/>
        </authorList>
    </citation>
    <scope>NUCLEOTIDE SEQUENCE [LARGE SCALE GENOMIC DNA]</scope>
    <source>
        <strain evidence="1 2">EC20</strain>
    </source>
</reference>
<name>M9T8B5_ENTCA</name>
<proteinExistence type="predicted"/>
<protein>
    <submittedName>
        <fullName evidence="1">Uncharacterized protein</fullName>
    </submittedName>
</protein>
<gene>
    <name evidence="1" type="ORF">ECBG_04234</name>
</gene>
<evidence type="ECO:0000313" key="2">
    <source>
        <dbReference type="Proteomes" id="UP000012675"/>
    </source>
</evidence>
<organism evidence="1 2">
    <name type="scientific">Enterococcus casseliflavus EC20</name>
    <dbReference type="NCBI Taxonomy" id="565655"/>
    <lineage>
        <taxon>Bacteria</taxon>
        <taxon>Bacillati</taxon>
        <taxon>Bacillota</taxon>
        <taxon>Bacilli</taxon>
        <taxon>Lactobacillales</taxon>
        <taxon>Enterococcaceae</taxon>
        <taxon>Enterococcus</taxon>
    </lineage>
</organism>
<reference evidence="1 2" key="1">
    <citation type="submission" date="2009-02" db="EMBL/GenBank/DDBJ databases">
        <authorList>
            <consortium name="The Broad Institute Genome Sequencing Platform"/>
            <person name="Feldgarden M."/>
            <person name="Young S.K."/>
            <person name="Kodira C.D."/>
            <person name="Zeng Q."/>
            <person name="Koehrsen M."/>
            <person name="Alvarado L."/>
            <person name="Berlin A."/>
            <person name="Borenstein D."/>
            <person name="Chen Z."/>
            <person name="Engels R."/>
            <person name="Freedman E."/>
            <person name="Gellesch M."/>
            <person name="Goldberg J."/>
            <person name="Griggs A."/>
            <person name="Gujja S."/>
            <person name="Heiman D."/>
            <person name="Hepburn T."/>
            <person name="Howarth C."/>
            <person name="Jen D."/>
            <person name="Larson L."/>
            <person name="Lewis B."/>
            <person name="Mehta T."/>
            <person name="Park D."/>
            <person name="Pearson M."/>
            <person name="Roberts A."/>
            <person name="Saif S."/>
            <person name="Shea T."/>
            <person name="Shenoy N."/>
            <person name="Sisk P."/>
            <person name="Stolte C."/>
            <person name="Sykes S."/>
            <person name="Walk T."/>
            <person name="White J."/>
            <person name="Yandava C."/>
            <person name="Gilmore M."/>
            <person name="Manson J."/>
            <person name="Palmer K."/>
            <person name="Carniol K."/>
            <person name="Lander E."/>
            <person name="Nusbaum C."/>
            <person name="Galagan J."/>
            <person name="Birren B."/>
        </authorList>
    </citation>
    <scope>NUCLEOTIDE SEQUENCE [LARGE SCALE GENOMIC DNA]</scope>
    <source>
        <strain evidence="1 2">EC20</strain>
    </source>
</reference>
<dbReference type="KEGG" id="ecas:ECBG_04234"/>